<dbReference type="Gene3D" id="3.30.1520.10">
    <property type="entry name" value="Phox-like domain"/>
    <property type="match status" value="1"/>
</dbReference>
<dbReference type="PROSITE" id="PS50195">
    <property type="entry name" value="PX"/>
    <property type="match status" value="1"/>
</dbReference>
<accession>A0A158R8Q1</accession>
<dbReference type="GO" id="GO:2000786">
    <property type="term" value="P:positive regulation of autophagosome assembly"/>
    <property type="evidence" value="ECO:0007669"/>
    <property type="project" value="TreeGrafter"/>
</dbReference>
<proteinExistence type="inferred from homology"/>
<dbReference type="GO" id="GO:0005886">
    <property type="term" value="C:plasma membrane"/>
    <property type="evidence" value="ECO:0007669"/>
    <property type="project" value="TreeGrafter"/>
</dbReference>
<evidence type="ECO:0000313" key="5">
    <source>
        <dbReference type="WBParaSite" id="TASK_0000585601-mRNA-1"/>
    </source>
</evidence>
<reference evidence="5" key="1">
    <citation type="submission" date="2016-04" db="UniProtKB">
        <authorList>
            <consortium name="WormBaseParasite"/>
        </authorList>
    </citation>
    <scope>IDENTIFICATION</scope>
</reference>
<dbReference type="InterPro" id="IPR034783">
    <property type="entry name" value="SNX4"/>
</dbReference>
<dbReference type="Pfam" id="PF00787">
    <property type="entry name" value="PX"/>
    <property type="match status" value="1"/>
</dbReference>
<dbReference type="Gene3D" id="1.20.1270.60">
    <property type="entry name" value="Arfaptin homology (AH) domain/BAR domain"/>
    <property type="match status" value="1"/>
</dbReference>
<protein>
    <submittedName>
        <fullName evidence="5">PX domain-containing protein</fullName>
    </submittedName>
</protein>
<evidence type="ECO:0000313" key="4">
    <source>
        <dbReference type="Proteomes" id="UP000282613"/>
    </source>
</evidence>
<dbReference type="STRING" id="60517.A0A158R8Q1"/>
<dbReference type="Proteomes" id="UP000282613">
    <property type="component" value="Unassembled WGS sequence"/>
</dbReference>
<dbReference type="InterPro" id="IPR036871">
    <property type="entry name" value="PX_dom_sf"/>
</dbReference>
<dbReference type="GO" id="GO:0031201">
    <property type="term" value="C:SNARE complex"/>
    <property type="evidence" value="ECO:0007669"/>
    <property type="project" value="TreeGrafter"/>
</dbReference>
<dbReference type="GO" id="GO:0032266">
    <property type="term" value="F:phosphatidylinositol-3-phosphate binding"/>
    <property type="evidence" value="ECO:0007669"/>
    <property type="project" value="TreeGrafter"/>
</dbReference>
<dbReference type="InterPro" id="IPR001683">
    <property type="entry name" value="PX_dom"/>
</dbReference>
<organism evidence="5">
    <name type="scientific">Taenia asiatica</name>
    <name type="common">Asian tapeworm</name>
    <dbReference type="NCBI Taxonomy" id="60517"/>
    <lineage>
        <taxon>Eukaryota</taxon>
        <taxon>Metazoa</taxon>
        <taxon>Spiralia</taxon>
        <taxon>Lophotrochozoa</taxon>
        <taxon>Platyhelminthes</taxon>
        <taxon>Cestoda</taxon>
        <taxon>Eucestoda</taxon>
        <taxon>Cyclophyllidea</taxon>
        <taxon>Taeniidae</taxon>
        <taxon>Taenia</taxon>
    </lineage>
</organism>
<gene>
    <name evidence="3" type="ORF">TASK_LOCUS5857</name>
</gene>
<dbReference type="PANTHER" id="PTHR46596:SF1">
    <property type="entry name" value="SORTING NEXIN-4"/>
    <property type="match status" value="1"/>
</dbReference>
<dbReference type="InterPro" id="IPR027267">
    <property type="entry name" value="AH/BAR_dom_sf"/>
</dbReference>
<dbReference type="SUPFAM" id="SSF64268">
    <property type="entry name" value="PX domain"/>
    <property type="match status" value="1"/>
</dbReference>
<comment type="similarity">
    <text evidence="1">Belongs to the sorting nexin family.</text>
</comment>
<dbReference type="GO" id="GO:0015031">
    <property type="term" value="P:protein transport"/>
    <property type="evidence" value="ECO:0007669"/>
    <property type="project" value="InterPro"/>
</dbReference>
<feature type="domain" description="PX" evidence="2">
    <location>
        <begin position="2"/>
        <end position="155"/>
    </location>
</feature>
<keyword evidence="4" id="KW-1185">Reference proteome</keyword>
<sequence length="461" mass="51852">MVDSRHYLVSIPDYDIRGQDYVTYFVQVRALSSEALALSNGIKSWCISRRFSEFYRLRSILEHKLPTCLIPPLPSKQDGASRGWHKIVSIVGTRSVGHVSMDAIPGALVGRRFDVDLIDSRRQALEAFLIRCLLHPRIGHSPVLHSFLRDCEDWVEYQQSHENSLMGRTNISENGEIKVQSSDELVSPSPDPACDASTLPEALQQRSQDLLGSIKRFVDLRKQIGRRRSVLSQIYKQSADALHRWCPFEQQDLPISDSTQTLAHILDSYHDLLALIGDEESDINDRLQGNVRYTAALFELCSRESSIRQAIDAERAVQNQLQHDALLLKGGMRPELIPSVVGPVSSTTNSILNGLKSLFLGVESSTKVTEGQDPEIAKAMEQITTKINDSSSCLTELEEARSDFQKSVASEYAFFEKQQSDDLLTTIRLYVTIQLQIAERCCRLWERAHSAMLNATPRNPS</sequence>
<evidence type="ECO:0000256" key="1">
    <source>
        <dbReference type="ARBA" id="ARBA00010883"/>
    </source>
</evidence>
<evidence type="ECO:0000313" key="3">
    <source>
        <dbReference type="EMBL" id="VDK35741.1"/>
    </source>
</evidence>
<reference evidence="3 4" key="2">
    <citation type="submission" date="2018-11" db="EMBL/GenBank/DDBJ databases">
        <authorList>
            <consortium name="Pathogen Informatics"/>
        </authorList>
    </citation>
    <scope>NUCLEOTIDE SEQUENCE [LARGE SCALE GENOMIC DNA]</scope>
</reference>
<dbReference type="CDD" id="cd06093">
    <property type="entry name" value="PX_domain"/>
    <property type="match status" value="1"/>
</dbReference>
<evidence type="ECO:0000259" key="2">
    <source>
        <dbReference type="PROSITE" id="PS50195"/>
    </source>
</evidence>
<dbReference type="EMBL" id="UYRS01018447">
    <property type="protein sequence ID" value="VDK35741.1"/>
    <property type="molecule type" value="Genomic_DNA"/>
</dbReference>
<dbReference type="WBParaSite" id="TASK_0000585601-mRNA-1">
    <property type="protein sequence ID" value="TASK_0000585601-mRNA-1"/>
    <property type="gene ID" value="TASK_0000585601"/>
</dbReference>
<dbReference type="AlphaFoldDB" id="A0A158R8Q1"/>
<name>A0A158R8Q1_TAEAS</name>
<dbReference type="GO" id="GO:0031901">
    <property type="term" value="C:early endosome membrane"/>
    <property type="evidence" value="ECO:0007669"/>
    <property type="project" value="TreeGrafter"/>
</dbReference>
<dbReference type="PANTHER" id="PTHR46596">
    <property type="entry name" value="SORTING NEXIN-4"/>
    <property type="match status" value="1"/>
</dbReference>
<dbReference type="SMART" id="SM00312">
    <property type="entry name" value="PX"/>
    <property type="match status" value="1"/>
</dbReference>
<dbReference type="OrthoDB" id="289314at2759"/>